<dbReference type="WBParaSite" id="Gr19_v10_g7126.t1">
    <property type="protein sequence ID" value="Gr19_v10_g7126.t1"/>
    <property type="gene ID" value="Gr19_v10_g7126"/>
</dbReference>
<dbReference type="Proteomes" id="UP000887572">
    <property type="component" value="Unplaced"/>
</dbReference>
<evidence type="ECO:0000313" key="3">
    <source>
        <dbReference type="WBParaSite" id="Gr19_v10_g7126.t1"/>
    </source>
</evidence>
<name>A0A914I3C3_GLORO</name>
<evidence type="ECO:0000313" key="2">
    <source>
        <dbReference type="Proteomes" id="UP000887572"/>
    </source>
</evidence>
<evidence type="ECO:0000256" key="1">
    <source>
        <dbReference type="SAM" id="MobiDB-lite"/>
    </source>
</evidence>
<dbReference type="AlphaFoldDB" id="A0A914I3C3"/>
<proteinExistence type="predicted"/>
<organism evidence="2 3">
    <name type="scientific">Globodera rostochiensis</name>
    <name type="common">Golden nematode worm</name>
    <name type="synonym">Heterodera rostochiensis</name>
    <dbReference type="NCBI Taxonomy" id="31243"/>
    <lineage>
        <taxon>Eukaryota</taxon>
        <taxon>Metazoa</taxon>
        <taxon>Ecdysozoa</taxon>
        <taxon>Nematoda</taxon>
        <taxon>Chromadorea</taxon>
        <taxon>Rhabditida</taxon>
        <taxon>Tylenchina</taxon>
        <taxon>Tylenchomorpha</taxon>
        <taxon>Tylenchoidea</taxon>
        <taxon>Heteroderidae</taxon>
        <taxon>Heteroderinae</taxon>
        <taxon>Globodera</taxon>
    </lineage>
</organism>
<protein>
    <submittedName>
        <fullName evidence="3">Cysteine-rich transmembrane CYSTM domain-containing protein</fullName>
    </submittedName>
</protein>
<keyword evidence="2" id="KW-1185">Reference proteome</keyword>
<sequence>MNDGYVTNKWWRERQSYGGGDAHHRFPPLPSFPNVKFIFALTHIDFETLYKAPGGHRQGLGCPKKSGPQKILIGHFVHLATKSLKNANPQPNYGPHPGQGGYGYPSQPYPQQGGYGGYPQQPQNQPQVVYVERQEQPRRSDNCCLWALLACCCGCCLAECCD</sequence>
<reference evidence="3" key="1">
    <citation type="submission" date="2022-11" db="UniProtKB">
        <authorList>
            <consortium name="WormBaseParasite"/>
        </authorList>
    </citation>
    <scope>IDENTIFICATION</scope>
</reference>
<accession>A0A914I3C3</accession>
<feature type="region of interest" description="Disordered" evidence="1">
    <location>
        <begin position="87"/>
        <end position="106"/>
    </location>
</feature>